<accession>A0AB34JE92</accession>
<dbReference type="SUPFAM" id="SSF53335">
    <property type="entry name" value="S-adenosyl-L-methionine-dependent methyltransferases"/>
    <property type="match status" value="1"/>
</dbReference>
<dbReference type="AlphaFoldDB" id="A0AB34JE92"/>
<protein>
    <recommendedName>
        <fullName evidence="2">carnosine N-methyltransferase</fullName>
        <ecNumber evidence="2">2.1.1.22</ecNumber>
    </recommendedName>
</protein>
<evidence type="ECO:0000256" key="1">
    <source>
        <dbReference type="ARBA" id="ARBA00010086"/>
    </source>
</evidence>
<dbReference type="InterPro" id="IPR029063">
    <property type="entry name" value="SAM-dependent_MTases_sf"/>
</dbReference>
<sequence length="332" mass="35273">MPPSPLSASRRTVASLFRQNARLRASLDREFERLDALPAAYPSFHLAMRSYQRSLAAAAAANDRALAALYGAPSPRLHDALLEHLSPPAAYDGLGAVWRQLANEWTGEGSVSLGALRRRLCGLAAAHSPASVLVPGCGMARLAWELARALPHARVLALDASEAQVGAARAMLRCAAPAAVRFHPFLDEPRNALHARGRAAALDAPDVAPAAEGGGLRLERADFFEWARGAPPQVECVVTCFFLDCLQDPVAAVEAVRDALAPGGLWLFAGPLAYHHWPQLSPPVEHLLTLAAEVGLPPVGAPELIHAPYVGAPGILRHDADYTAAVWACRKA</sequence>
<gene>
    <name evidence="6" type="ORF">AB1Y20_003465</name>
</gene>
<evidence type="ECO:0000256" key="4">
    <source>
        <dbReference type="ARBA" id="ARBA00022679"/>
    </source>
</evidence>
<comment type="similarity">
    <text evidence="1">Belongs to the carnosine N-methyltransferase family.</text>
</comment>
<evidence type="ECO:0000256" key="2">
    <source>
        <dbReference type="ARBA" id="ARBA00012003"/>
    </source>
</evidence>
<evidence type="ECO:0000256" key="3">
    <source>
        <dbReference type="ARBA" id="ARBA00022603"/>
    </source>
</evidence>
<comment type="caution">
    <text evidence="6">The sequence shown here is derived from an EMBL/GenBank/DDBJ whole genome shotgun (WGS) entry which is preliminary data.</text>
</comment>
<organism evidence="6 7">
    <name type="scientific">Prymnesium parvum</name>
    <name type="common">Toxic golden alga</name>
    <dbReference type="NCBI Taxonomy" id="97485"/>
    <lineage>
        <taxon>Eukaryota</taxon>
        <taxon>Haptista</taxon>
        <taxon>Haptophyta</taxon>
        <taxon>Prymnesiophyceae</taxon>
        <taxon>Prymnesiales</taxon>
        <taxon>Prymnesiaceae</taxon>
        <taxon>Prymnesium</taxon>
    </lineage>
</organism>
<dbReference type="Proteomes" id="UP001515480">
    <property type="component" value="Unassembled WGS sequence"/>
</dbReference>
<dbReference type="SMART" id="SM01296">
    <property type="entry name" value="N2227"/>
    <property type="match status" value="1"/>
</dbReference>
<evidence type="ECO:0000313" key="7">
    <source>
        <dbReference type="Proteomes" id="UP001515480"/>
    </source>
</evidence>
<dbReference type="PANTHER" id="PTHR12303:SF6">
    <property type="entry name" value="CARNOSINE N-METHYLTRANSFERASE"/>
    <property type="match status" value="1"/>
</dbReference>
<dbReference type="PANTHER" id="PTHR12303">
    <property type="entry name" value="CARNOSINE N-METHYLTRANSFERASE"/>
    <property type="match status" value="1"/>
</dbReference>
<keyword evidence="4" id="KW-0808">Transferase</keyword>
<dbReference type="GO" id="GO:0032259">
    <property type="term" value="P:methylation"/>
    <property type="evidence" value="ECO:0007669"/>
    <property type="project" value="UniProtKB-KW"/>
</dbReference>
<reference evidence="6 7" key="1">
    <citation type="journal article" date="2024" name="Science">
        <title>Giant polyketide synthase enzymes in the biosynthesis of giant marine polyether toxins.</title>
        <authorList>
            <person name="Fallon T.R."/>
            <person name="Shende V.V."/>
            <person name="Wierzbicki I.H."/>
            <person name="Pendleton A.L."/>
            <person name="Watervoot N.F."/>
            <person name="Auber R.P."/>
            <person name="Gonzalez D.J."/>
            <person name="Wisecaver J.H."/>
            <person name="Moore B.S."/>
        </authorList>
    </citation>
    <scope>NUCLEOTIDE SEQUENCE [LARGE SCALE GENOMIC DNA]</scope>
    <source>
        <strain evidence="6 7">12B1</strain>
    </source>
</reference>
<dbReference type="CDD" id="cd02440">
    <property type="entry name" value="AdoMet_MTases"/>
    <property type="match status" value="1"/>
</dbReference>
<keyword evidence="7" id="KW-1185">Reference proteome</keyword>
<name>A0AB34JE92_PRYPA</name>
<dbReference type="Pfam" id="PF07942">
    <property type="entry name" value="CARME"/>
    <property type="match status" value="1"/>
</dbReference>
<evidence type="ECO:0000256" key="5">
    <source>
        <dbReference type="ARBA" id="ARBA00022691"/>
    </source>
</evidence>
<dbReference type="Gene3D" id="3.40.50.150">
    <property type="entry name" value="Vaccinia Virus protein VP39"/>
    <property type="match status" value="1"/>
</dbReference>
<dbReference type="InterPro" id="IPR012901">
    <property type="entry name" value="CARME"/>
</dbReference>
<proteinExistence type="inferred from homology"/>
<evidence type="ECO:0000313" key="6">
    <source>
        <dbReference type="EMBL" id="KAL1519205.1"/>
    </source>
</evidence>
<dbReference type="EC" id="2.1.1.22" evidence="2"/>
<dbReference type="GO" id="GO:0030735">
    <property type="term" value="F:carnosine N-methyltransferase activity"/>
    <property type="evidence" value="ECO:0007669"/>
    <property type="project" value="UniProtKB-EC"/>
</dbReference>
<dbReference type="EMBL" id="JBGBPQ010000010">
    <property type="protein sequence ID" value="KAL1519205.1"/>
    <property type="molecule type" value="Genomic_DNA"/>
</dbReference>
<keyword evidence="5" id="KW-0949">S-adenosyl-L-methionine</keyword>
<keyword evidence="3" id="KW-0489">Methyltransferase</keyword>